<evidence type="ECO:0000313" key="4">
    <source>
        <dbReference type="Proteomes" id="UP000192247"/>
    </source>
</evidence>
<protein>
    <submittedName>
        <fullName evidence="3">Protein CEPU-1-like</fullName>
    </submittedName>
</protein>
<proteinExistence type="predicted"/>
<comment type="caution">
    <text evidence="3">The sequence shown here is derived from an EMBL/GenBank/DDBJ whole genome shotgun (WGS) entry which is preliminary data.</text>
</comment>
<feature type="transmembrane region" description="Helical" evidence="2">
    <location>
        <begin position="46"/>
        <end position="66"/>
    </location>
</feature>
<keyword evidence="2" id="KW-0812">Transmembrane</keyword>
<evidence type="ECO:0000256" key="1">
    <source>
        <dbReference type="SAM" id="MobiDB-lite"/>
    </source>
</evidence>
<organism evidence="3 4">
    <name type="scientific">Tropilaelaps mercedesae</name>
    <dbReference type="NCBI Taxonomy" id="418985"/>
    <lineage>
        <taxon>Eukaryota</taxon>
        <taxon>Metazoa</taxon>
        <taxon>Ecdysozoa</taxon>
        <taxon>Arthropoda</taxon>
        <taxon>Chelicerata</taxon>
        <taxon>Arachnida</taxon>
        <taxon>Acari</taxon>
        <taxon>Parasitiformes</taxon>
        <taxon>Mesostigmata</taxon>
        <taxon>Gamasina</taxon>
        <taxon>Dermanyssoidea</taxon>
        <taxon>Laelapidae</taxon>
        <taxon>Tropilaelaps</taxon>
    </lineage>
</organism>
<dbReference type="AlphaFoldDB" id="A0A1V9WYX7"/>
<evidence type="ECO:0000256" key="2">
    <source>
        <dbReference type="SAM" id="Phobius"/>
    </source>
</evidence>
<name>A0A1V9WYX7_9ACAR</name>
<feature type="region of interest" description="Disordered" evidence="1">
    <location>
        <begin position="1"/>
        <end position="28"/>
    </location>
</feature>
<dbReference type="Proteomes" id="UP000192247">
    <property type="component" value="Unassembled WGS sequence"/>
</dbReference>
<reference evidence="3 4" key="1">
    <citation type="journal article" date="2017" name="Gigascience">
        <title>Draft genome of the honey bee ectoparasitic mite, Tropilaelaps mercedesae, is shaped by the parasitic life history.</title>
        <authorList>
            <person name="Dong X."/>
            <person name="Armstrong S.D."/>
            <person name="Xia D."/>
            <person name="Makepeace B.L."/>
            <person name="Darby A.C."/>
            <person name="Kadowaki T."/>
        </authorList>
    </citation>
    <scope>NUCLEOTIDE SEQUENCE [LARGE SCALE GENOMIC DNA]</scope>
    <source>
        <strain evidence="3">Wuxi-XJTLU</strain>
    </source>
</reference>
<accession>A0A1V9WYX7</accession>
<gene>
    <name evidence="3" type="ORF">BIW11_14162</name>
</gene>
<sequence length="71" mass="8455">KRPPTTPKYERPTKHHYPSRSTTTETYEEHPSLNEIGLYSDSGVQWQPSIIMVVILFLQVNINLFWRQQRI</sequence>
<dbReference type="InParanoid" id="A0A1V9WYX7"/>
<feature type="non-terminal residue" evidence="3">
    <location>
        <position position="1"/>
    </location>
</feature>
<keyword evidence="4" id="KW-1185">Reference proteome</keyword>
<keyword evidence="2" id="KW-0472">Membrane</keyword>
<evidence type="ECO:0000313" key="3">
    <source>
        <dbReference type="EMBL" id="OQR66438.1"/>
    </source>
</evidence>
<dbReference type="EMBL" id="MNPL01032476">
    <property type="protein sequence ID" value="OQR66438.1"/>
    <property type="molecule type" value="Genomic_DNA"/>
</dbReference>
<keyword evidence="2" id="KW-1133">Transmembrane helix</keyword>